<reference evidence="4" key="2">
    <citation type="submission" date="2020-09" db="EMBL/GenBank/DDBJ databases">
        <authorList>
            <person name="Sun Q."/>
            <person name="Ohkuma M."/>
        </authorList>
    </citation>
    <scope>NUCLEOTIDE SEQUENCE</scope>
    <source>
        <strain evidence="4">JCM 14371</strain>
    </source>
</reference>
<evidence type="ECO:0000313" key="4">
    <source>
        <dbReference type="EMBL" id="GGJ71776.1"/>
    </source>
</evidence>
<name>A0A917UP47_9DEIO</name>
<dbReference type="Gene3D" id="2.30.42.10">
    <property type="match status" value="1"/>
</dbReference>
<organism evidence="4 5">
    <name type="scientific">Deinococcus aquiradiocola</name>
    <dbReference type="NCBI Taxonomy" id="393059"/>
    <lineage>
        <taxon>Bacteria</taxon>
        <taxon>Thermotogati</taxon>
        <taxon>Deinococcota</taxon>
        <taxon>Deinococci</taxon>
        <taxon>Deinococcales</taxon>
        <taxon>Deinococcaceae</taxon>
        <taxon>Deinococcus</taxon>
    </lineage>
</organism>
<dbReference type="InterPro" id="IPR051201">
    <property type="entry name" value="Chloro_Bact_Ser_Proteases"/>
</dbReference>
<dbReference type="Pfam" id="PF13365">
    <property type="entry name" value="Trypsin_2"/>
    <property type="match status" value="1"/>
</dbReference>
<evidence type="ECO:0000313" key="5">
    <source>
        <dbReference type="Proteomes" id="UP000635726"/>
    </source>
</evidence>
<dbReference type="GO" id="GO:0004252">
    <property type="term" value="F:serine-type endopeptidase activity"/>
    <property type="evidence" value="ECO:0007669"/>
    <property type="project" value="InterPro"/>
</dbReference>
<keyword evidence="2" id="KW-0378">Hydrolase</keyword>
<dbReference type="PANTHER" id="PTHR43343">
    <property type="entry name" value="PEPTIDASE S12"/>
    <property type="match status" value="1"/>
</dbReference>
<keyword evidence="5" id="KW-1185">Reference proteome</keyword>
<dbReference type="RefSeq" id="WP_188961871.1">
    <property type="nucleotide sequence ID" value="NZ_BMOE01000004.1"/>
</dbReference>
<dbReference type="GO" id="GO:0006508">
    <property type="term" value="P:proteolysis"/>
    <property type="evidence" value="ECO:0007669"/>
    <property type="project" value="UniProtKB-KW"/>
</dbReference>
<dbReference type="Pfam" id="PF13180">
    <property type="entry name" value="PDZ_2"/>
    <property type="match status" value="1"/>
</dbReference>
<dbReference type="Gene3D" id="2.40.10.120">
    <property type="match status" value="1"/>
</dbReference>
<accession>A0A917UP47</accession>
<dbReference type="PRINTS" id="PR00834">
    <property type="entry name" value="PROTEASES2C"/>
</dbReference>
<feature type="domain" description="PDZ" evidence="3">
    <location>
        <begin position="260"/>
        <end position="358"/>
    </location>
</feature>
<dbReference type="InterPro" id="IPR009003">
    <property type="entry name" value="Peptidase_S1_PA"/>
</dbReference>
<dbReference type="SUPFAM" id="SSF50494">
    <property type="entry name" value="Trypsin-like serine proteases"/>
    <property type="match status" value="1"/>
</dbReference>
<keyword evidence="1" id="KW-0645">Protease</keyword>
<evidence type="ECO:0000256" key="2">
    <source>
        <dbReference type="ARBA" id="ARBA00022801"/>
    </source>
</evidence>
<proteinExistence type="predicted"/>
<sequence>MTHTPPRPSRSGRWLLLGSLLVAGLGGAYLTGRVTAQRALVTNEEINTVQVSQKALPALVRVDVRIRKDQLQPGEDPTDVGSGFFYRPNLIVTNYHVVQYQESLSIVMYDGKRVNASVEGVDPGIDIAILKVTGVTAPRTLSFGDSARLIPGQKMIALGTPLKYNNFVSTGVFSTTTRDLGQRADGLGQEIGQYGLTTATIQGGSSGGPVLDSRGAVVGVADANASSNTLLPGVIGAFIPSELVSQSLSDLEKIGVPQRGTLGVTLVDLDDLDPALRQLAGLTSNQGALVDEVPAGTAGARAGLRGSLRNNKGQLLSPLGDVVVAVDGRRIANSYDLIRAVALKRPGQVVALKVWRNKKEVTVNVTLLKRTLN</sequence>
<dbReference type="EMBL" id="BMOE01000004">
    <property type="protein sequence ID" value="GGJ71776.1"/>
    <property type="molecule type" value="Genomic_DNA"/>
</dbReference>
<dbReference type="AlphaFoldDB" id="A0A917UP47"/>
<dbReference type="SUPFAM" id="SSF50156">
    <property type="entry name" value="PDZ domain-like"/>
    <property type="match status" value="1"/>
</dbReference>
<dbReference type="PANTHER" id="PTHR43343:SF3">
    <property type="entry name" value="PROTEASE DO-LIKE 8, CHLOROPLASTIC"/>
    <property type="match status" value="1"/>
</dbReference>
<protein>
    <recommendedName>
        <fullName evidence="3">PDZ domain-containing protein</fullName>
    </recommendedName>
</protein>
<gene>
    <name evidence="4" type="ORF">GCM10008939_15190</name>
</gene>
<reference evidence="4" key="1">
    <citation type="journal article" date="2014" name="Int. J. Syst. Evol. Microbiol.">
        <title>Complete genome sequence of Corynebacterium casei LMG S-19264T (=DSM 44701T), isolated from a smear-ripened cheese.</title>
        <authorList>
            <consortium name="US DOE Joint Genome Institute (JGI-PGF)"/>
            <person name="Walter F."/>
            <person name="Albersmeier A."/>
            <person name="Kalinowski J."/>
            <person name="Ruckert C."/>
        </authorList>
    </citation>
    <scope>NUCLEOTIDE SEQUENCE</scope>
    <source>
        <strain evidence="4">JCM 14371</strain>
    </source>
</reference>
<dbReference type="Proteomes" id="UP000635726">
    <property type="component" value="Unassembled WGS sequence"/>
</dbReference>
<comment type="caution">
    <text evidence="4">The sequence shown here is derived from an EMBL/GenBank/DDBJ whole genome shotgun (WGS) entry which is preliminary data.</text>
</comment>
<evidence type="ECO:0000259" key="3">
    <source>
        <dbReference type="SMART" id="SM00228"/>
    </source>
</evidence>
<dbReference type="InterPro" id="IPR036034">
    <property type="entry name" value="PDZ_sf"/>
</dbReference>
<dbReference type="SMART" id="SM00228">
    <property type="entry name" value="PDZ"/>
    <property type="match status" value="1"/>
</dbReference>
<evidence type="ECO:0000256" key="1">
    <source>
        <dbReference type="ARBA" id="ARBA00022670"/>
    </source>
</evidence>
<dbReference type="InterPro" id="IPR001940">
    <property type="entry name" value="Peptidase_S1C"/>
</dbReference>
<dbReference type="InterPro" id="IPR001478">
    <property type="entry name" value="PDZ"/>
</dbReference>